<protein>
    <submittedName>
        <fullName evidence="3">Phage tail tape measure protein</fullName>
    </submittedName>
</protein>
<evidence type="ECO:0000256" key="1">
    <source>
        <dbReference type="ARBA" id="ARBA00022612"/>
    </source>
</evidence>
<evidence type="ECO:0000313" key="4">
    <source>
        <dbReference type="Proteomes" id="UP000822142"/>
    </source>
</evidence>
<sequence>MNIFKLVGSIFIKNDKANEDIDKTSKKAESMAEKVGSAFHKAGQKITSVGKAIAPVSAGMATALGASVKSASDFTNGMAKMSTLFDTQKVSVSDLSKQFINLSNKTGLASTELAEAGYQALSAGVDVNNAVSFVETAGNLAKAGFTSTATAVDVLTTAINAYGEQAGTAEEISNKLVRTQNLGKTTVDELASAMGKVIPTASAMGVNIDNLTSGYVALTKQGIATAEATTYMNSMMNELGDSGTKLGGVIKEKTGMSFQECMQSGMSLADVLQVTKQYADENGIAYNELWSSAEAGQAVRNDCLFFFLSWWYDKDEGRCVLCCQVNSCHCFGSIFNLILKVISQGFLKMHLMKQRKHSGTS</sequence>
<dbReference type="PANTHER" id="PTHR37813">
    <property type="entry name" value="FELS-2 PROPHAGE PROTEIN"/>
    <property type="match status" value="1"/>
</dbReference>
<dbReference type="Proteomes" id="UP000822142">
    <property type="component" value="Unassembled WGS sequence"/>
</dbReference>
<dbReference type="Pfam" id="PF10145">
    <property type="entry name" value="PhageMin_Tail"/>
    <property type="match status" value="1"/>
</dbReference>
<feature type="domain" description="Phage tail tape measure protein" evidence="2">
    <location>
        <begin position="97"/>
        <end position="277"/>
    </location>
</feature>
<comment type="caution">
    <text evidence="3">The sequence shown here is derived from an EMBL/GenBank/DDBJ whole genome shotgun (WGS) entry which is preliminary data.</text>
</comment>
<dbReference type="InterPro" id="IPR010090">
    <property type="entry name" value="Phage_tape_meas"/>
</dbReference>
<accession>A0ABX2I932</accession>
<keyword evidence="1" id="KW-1188">Viral release from host cell</keyword>
<dbReference type="PANTHER" id="PTHR37813:SF1">
    <property type="entry name" value="FELS-2 PROPHAGE PROTEIN"/>
    <property type="match status" value="1"/>
</dbReference>
<dbReference type="NCBIfam" id="TIGR01760">
    <property type="entry name" value="tape_meas_TP901"/>
    <property type="match status" value="1"/>
</dbReference>
<dbReference type="RefSeq" id="WP_173748361.1">
    <property type="nucleotide sequence ID" value="NZ_JAAITA010000003.1"/>
</dbReference>
<evidence type="ECO:0000259" key="2">
    <source>
        <dbReference type="Pfam" id="PF10145"/>
    </source>
</evidence>
<gene>
    <name evidence="3" type="ORF">G5A70_04265</name>
</gene>
<name>A0ABX2I932_BLAHA</name>
<reference evidence="3 4" key="1">
    <citation type="journal article" date="2020" name="Cell Host Microbe">
        <title>Functional and Genomic Variation between Human-Derived Isolates of Lachnospiraceae Reveals Inter- and Intra-Species Diversity.</title>
        <authorList>
            <person name="Sorbara M.T."/>
            <person name="Littmann E.R."/>
            <person name="Fontana E."/>
            <person name="Moody T.U."/>
            <person name="Kohout C.E."/>
            <person name="Gjonbalaj M."/>
            <person name="Eaton V."/>
            <person name="Seok R."/>
            <person name="Leiner I.M."/>
            <person name="Pamer E.G."/>
        </authorList>
    </citation>
    <scope>NUCLEOTIDE SEQUENCE [LARGE SCALE GENOMIC DNA]</scope>
    <source>
        <strain evidence="3 4">MSK.15.26</strain>
    </source>
</reference>
<organism evidence="3 4">
    <name type="scientific">Blautia hansenii</name>
    <name type="common">Ruminococcus hansenii</name>
    <dbReference type="NCBI Taxonomy" id="1322"/>
    <lineage>
        <taxon>Bacteria</taxon>
        <taxon>Bacillati</taxon>
        <taxon>Bacillota</taxon>
        <taxon>Clostridia</taxon>
        <taxon>Lachnospirales</taxon>
        <taxon>Lachnospiraceae</taxon>
        <taxon>Blautia</taxon>
    </lineage>
</organism>
<evidence type="ECO:0000313" key="3">
    <source>
        <dbReference type="EMBL" id="NSJ85407.1"/>
    </source>
</evidence>
<keyword evidence="4" id="KW-1185">Reference proteome</keyword>
<proteinExistence type="predicted"/>
<dbReference type="EMBL" id="JAAITA010000003">
    <property type="protein sequence ID" value="NSJ85407.1"/>
    <property type="molecule type" value="Genomic_DNA"/>
</dbReference>